<feature type="compositionally biased region" description="Low complexity" evidence="6">
    <location>
        <begin position="250"/>
        <end position="261"/>
    </location>
</feature>
<dbReference type="Proteomes" id="UP000191285">
    <property type="component" value="Unassembled WGS sequence"/>
</dbReference>
<dbReference type="SUPFAM" id="SSF50729">
    <property type="entry name" value="PH domain-like"/>
    <property type="match status" value="1"/>
</dbReference>
<feature type="compositionally biased region" description="Polar residues" evidence="6">
    <location>
        <begin position="262"/>
        <end position="271"/>
    </location>
</feature>
<dbReference type="CDD" id="cd08204">
    <property type="entry name" value="ArfGap"/>
    <property type="match status" value="1"/>
</dbReference>
<proteinExistence type="predicted"/>
<comment type="subcellular location">
    <subcellularLocation>
        <location evidence="5">Cytoplasm</location>
    </subcellularLocation>
</comment>
<dbReference type="PROSITE" id="PS50003">
    <property type="entry name" value="PH_DOMAIN"/>
    <property type="match status" value="1"/>
</dbReference>
<dbReference type="SUPFAM" id="SSF57863">
    <property type="entry name" value="ArfGap/RecO-like zinc finger"/>
    <property type="match status" value="1"/>
</dbReference>
<dbReference type="Pfam" id="PF01412">
    <property type="entry name" value="ArfGap"/>
    <property type="match status" value="1"/>
</dbReference>
<dbReference type="InterPro" id="IPR038508">
    <property type="entry name" value="ArfGAP_dom_sf"/>
</dbReference>
<feature type="compositionally biased region" description="Pro residues" evidence="6">
    <location>
        <begin position="282"/>
        <end position="297"/>
    </location>
</feature>
<dbReference type="EMBL" id="MLKD01000034">
    <property type="protein sequence ID" value="OQE14618.1"/>
    <property type="molecule type" value="Genomic_DNA"/>
</dbReference>
<evidence type="ECO:0000256" key="1">
    <source>
        <dbReference type="ARBA" id="ARBA00022723"/>
    </source>
</evidence>
<feature type="region of interest" description="Disordered" evidence="6">
    <location>
        <begin position="234"/>
        <end position="301"/>
    </location>
</feature>
<evidence type="ECO:0000256" key="5">
    <source>
        <dbReference type="RuleBase" id="RU369028"/>
    </source>
</evidence>
<keyword evidence="2 4" id="KW-0863">Zinc-finger</keyword>
<dbReference type="InterPro" id="IPR045258">
    <property type="entry name" value="ACAP1/2/3-like"/>
</dbReference>
<evidence type="ECO:0000256" key="3">
    <source>
        <dbReference type="ARBA" id="ARBA00022833"/>
    </source>
</evidence>
<dbReference type="InterPro" id="IPR037278">
    <property type="entry name" value="ARFGAP/RecO"/>
</dbReference>
<feature type="region of interest" description="Disordered" evidence="6">
    <location>
        <begin position="1017"/>
        <end position="1040"/>
    </location>
</feature>
<dbReference type="Pfam" id="PF16746">
    <property type="entry name" value="BAR_3"/>
    <property type="match status" value="1"/>
</dbReference>
<feature type="compositionally biased region" description="Low complexity" evidence="6">
    <location>
        <begin position="1017"/>
        <end position="1031"/>
    </location>
</feature>
<evidence type="ECO:0000313" key="9">
    <source>
        <dbReference type="EMBL" id="OQE14618.1"/>
    </source>
</evidence>
<sequence length="1189" mass="128614">MGNVASRLDDTGVLFFKDQNRFSIASVTISNSRRPLLTLSPNAFPAIRYIAKRDPSDDTPIEYIQDPDIPSSASIPTFLLRLSNDEELIFNFTFILRQTPTGNVAGSTVNGVATSLPEVANTNLTGLTFAHASNSKELDNLITREFHANPNLQNNSNVQLVGDFSTDGTPSVSFDWSWKWKPPKSTEDKGGGWRNSCSFLDYDQRTNRLNTLAHFSFWVHNSVRLPPPSPMITSPNLELPVPSPRRRLPSSHSVISQVSDSENTSTTNLPSITPPESADGLPAPPPPPTAPPPPPPVKVDLASRAGEDMNVEDGPLFRATMKALEQKTGNMRSKIKKVLKKAEAAQSAQMTCNEAMEGFLGSLNEASTSNANAIQPALDHYFEKIARQIQSYEQLNALQLQKLVIEPLVKLYNNDIKQAEAKKKDFDDESRDYYAYVSRYLGQRQDSLKEKKRAESDSKYQAKRRNFELRRFDYSSFMQDLHGGRKEQEVLSHLTKYADFQAKNFLAAAKKIEEMVPQLDSLVHEVDQADKEFQFKRTEREEFRRALEKNSNPYLEPEVVAGASTVAGTSATVANGGTSNETELGRADSTGSQLRGVISNSSSVSSQANAGSVSSAAGISAPTGSAGSASGSGQNRFKGIRDLEEPGAGGVDRTVGQQRKEGLLWALSRPGSHIDPKGINKQAWHKFWIVLDQGKLSEYSNWKQKLDLHMEPIDLRMASVREARNAERRFCFEVITPQFKRIYQATSEEDMATWIRSINNALQSAVEGRGMQAPPVSSSEKSSTGRDIGSVLTGKSSSVSGHHGYSNSSSNASGVGRRTTVGARPSYVRHDSNSYEENPARLLQVVRDADEGNNWCADCGSPSKVEWVSINLGIVLCIECSGIHRSLGTHISKIRSLTLDVHSFSNDIVEILLQIGNRVSNMIWESTLDQTLKPTATSTREQRLKFITAKYVDRSYVEGVPSPRSRFSTPDETLLASVKKNDIQGVLYGIALRGNVNVPDRSRGTPAIFLALAATDPASPASTTTPTAQSTTGGGIGGGALSARSNQKVIPFPMAELLVQNGAEIPPQPPSIPLSPAAQLYLSQRVSRNPGFANIPTPAPAPPAAAAGSSFTTSSGNSGSGGKGPNDTLGSLPTIRSASKDTSSSNASGVPGSGLGSGSGSEREKEKLSKRGSAGARFAGKVASLGIDR</sequence>
<dbReference type="PROSITE" id="PS50115">
    <property type="entry name" value="ARFGAP"/>
    <property type="match status" value="1"/>
</dbReference>
<dbReference type="FunFam" id="2.30.29.30:FF:000252">
    <property type="entry name" value="ARF GTPase activator (Csx2)"/>
    <property type="match status" value="1"/>
</dbReference>
<dbReference type="PANTHER" id="PTHR23180">
    <property type="entry name" value="CENTAURIN/ARF"/>
    <property type="match status" value="1"/>
</dbReference>
<dbReference type="GO" id="GO:0005768">
    <property type="term" value="C:endosome"/>
    <property type="evidence" value="ECO:0007669"/>
    <property type="project" value="TreeGrafter"/>
</dbReference>
<dbReference type="GO" id="GO:0006891">
    <property type="term" value="P:intra-Golgi vesicle-mediated transport"/>
    <property type="evidence" value="ECO:0007669"/>
    <property type="project" value="TreeGrafter"/>
</dbReference>
<organism evidence="9 10">
    <name type="scientific">Penicillium steckii</name>
    <dbReference type="NCBI Taxonomy" id="303698"/>
    <lineage>
        <taxon>Eukaryota</taxon>
        <taxon>Fungi</taxon>
        <taxon>Dikarya</taxon>
        <taxon>Ascomycota</taxon>
        <taxon>Pezizomycotina</taxon>
        <taxon>Eurotiomycetes</taxon>
        <taxon>Eurotiomycetidae</taxon>
        <taxon>Eurotiales</taxon>
        <taxon>Aspergillaceae</taxon>
        <taxon>Penicillium</taxon>
    </lineage>
</organism>
<dbReference type="InterPro" id="IPR027267">
    <property type="entry name" value="AH/BAR_dom_sf"/>
</dbReference>
<dbReference type="OrthoDB" id="10266696at2759"/>
<dbReference type="InterPro" id="IPR001164">
    <property type="entry name" value="ArfGAP_dom"/>
</dbReference>
<dbReference type="Pfam" id="PF00169">
    <property type="entry name" value="PH"/>
    <property type="match status" value="1"/>
</dbReference>
<keyword evidence="1 5" id="KW-0479">Metal-binding</keyword>
<dbReference type="FunFam" id="1.10.220.150:FF:000017">
    <property type="entry name" value="ARF GTPase activator (Csx2), putative"/>
    <property type="match status" value="1"/>
</dbReference>
<feature type="region of interest" description="Disordered" evidence="6">
    <location>
        <begin position="1091"/>
        <end position="1189"/>
    </location>
</feature>
<dbReference type="SMART" id="SM00105">
    <property type="entry name" value="ArfGap"/>
    <property type="match status" value="1"/>
</dbReference>
<accession>A0A1V6SL72</accession>
<evidence type="ECO:0000259" key="7">
    <source>
        <dbReference type="PROSITE" id="PS50003"/>
    </source>
</evidence>
<evidence type="ECO:0000256" key="2">
    <source>
        <dbReference type="ARBA" id="ARBA00022771"/>
    </source>
</evidence>
<keyword evidence="3 5" id="KW-0862">Zinc</keyword>
<evidence type="ECO:0000256" key="4">
    <source>
        <dbReference type="PROSITE-ProRule" id="PRU00288"/>
    </source>
</evidence>
<keyword evidence="5" id="KW-0040">ANK repeat</keyword>
<feature type="compositionally biased region" description="Low complexity" evidence="6">
    <location>
        <begin position="796"/>
        <end position="816"/>
    </location>
</feature>
<keyword evidence="5" id="KW-0343">GTPase activation</keyword>
<feature type="domain" description="PH" evidence="7">
    <location>
        <begin position="657"/>
        <end position="763"/>
    </location>
</feature>
<protein>
    <recommendedName>
        <fullName evidence="5">ADP-ribosylation factor GTPase-activating protein</fullName>
    </recommendedName>
</protein>
<dbReference type="STRING" id="303698.A0A1V6SL72"/>
<feature type="region of interest" description="Disordered" evidence="6">
    <location>
        <begin position="571"/>
        <end position="653"/>
    </location>
</feature>
<dbReference type="SMART" id="SM00233">
    <property type="entry name" value="PH"/>
    <property type="match status" value="1"/>
</dbReference>
<keyword evidence="10" id="KW-1185">Reference proteome</keyword>
<dbReference type="Gene3D" id="1.10.220.150">
    <property type="entry name" value="Arf GTPase activating protein"/>
    <property type="match status" value="1"/>
</dbReference>
<dbReference type="InterPro" id="IPR001849">
    <property type="entry name" value="PH_domain"/>
</dbReference>
<dbReference type="GO" id="GO:0008270">
    <property type="term" value="F:zinc ion binding"/>
    <property type="evidence" value="ECO:0007669"/>
    <property type="project" value="UniProtKB-KW"/>
</dbReference>
<feature type="region of interest" description="Disordered" evidence="6">
    <location>
        <begin position="766"/>
        <end position="819"/>
    </location>
</feature>
<dbReference type="SUPFAM" id="SSF103657">
    <property type="entry name" value="BAR/IMD domain-like"/>
    <property type="match status" value="1"/>
</dbReference>
<dbReference type="GO" id="GO:0005802">
    <property type="term" value="C:trans-Golgi network"/>
    <property type="evidence" value="ECO:0007669"/>
    <property type="project" value="TreeGrafter"/>
</dbReference>
<evidence type="ECO:0000256" key="6">
    <source>
        <dbReference type="SAM" id="MobiDB-lite"/>
    </source>
</evidence>
<name>A0A1V6SL72_9EURO</name>
<feature type="compositionally biased region" description="Low complexity" evidence="6">
    <location>
        <begin position="1104"/>
        <end position="1117"/>
    </location>
</feature>
<gene>
    <name evidence="9" type="ORF">PENSTE_c034G06699</name>
</gene>
<dbReference type="InterPro" id="IPR004148">
    <property type="entry name" value="BAR_dom"/>
</dbReference>
<dbReference type="CDD" id="cd07608">
    <property type="entry name" value="BAR_ArfGAP_fungi"/>
    <property type="match status" value="1"/>
</dbReference>
<dbReference type="AlphaFoldDB" id="A0A1V6SL72"/>
<dbReference type="Gene3D" id="2.30.29.30">
    <property type="entry name" value="Pleckstrin-homology domain (PH domain)/Phosphotyrosine-binding domain (PTB)"/>
    <property type="match status" value="1"/>
</dbReference>
<evidence type="ECO:0000259" key="8">
    <source>
        <dbReference type="PROSITE" id="PS50115"/>
    </source>
</evidence>
<keyword evidence="5" id="KW-0963">Cytoplasm</keyword>
<comment type="caution">
    <text evidence="9">The sequence shown here is derived from an EMBL/GenBank/DDBJ whole genome shotgun (WGS) entry which is preliminary data.</text>
</comment>
<reference evidence="10" key="1">
    <citation type="journal article" date="2017" name="Nat. Microbiol.">
        <title>Global analysis of biosynthetic gene clusters reveals vast potential of secondary metabolite production in Penicillium species.</title>
        <authorList>
            <person name="Nielsen J.C."/>
            <person name="Grijseels S."/>
            <person name="Prigent S."/>
            <person name="Ji B."/>
            <person name="Dainat J."/>
            <person name="Nielsen K.F."/>
            <person name="Frisvad J.C."/>
            <person name="Workman M."/>
            <person name="Nielsen J."/>
        </authorList>
    </citation>
    <scope>NUCLEOTIDE SEQUENCE [LARGE SCALE GENOMIC DNA]</scope>
    <source>
        <strain evidence="10">IBT 24891</strain>
    </source>
</reference>
<keyword evidence="5" id="KW-0677">Repeat</keyword>
<comment type="function">
    <text evidence="5">GTPase-activating protein for the ADP ribosylation factor family.</text>
</comment>
<evidence type="ECO:0000313" key="10">
    <source>
        <dbReference type="Proteomes" id="UP000191285"/>
    </source>
</evidence>
<feature type="compositionally biased region" description="Low complexity" evidence="6">
    <location>
        <begin position="598"/>
        <end position="633"/>
    </location>
</feature>
<dbReference type="PANTHER" id="PTHR23180:SF160">
    <property type="entry name" value="ADP-RIBOSYLATION FACTOR GTPASE-ACTIVATING PROTEIN EFFECTOR PROTEIN 1"/>
    <property type="match status" value="1"/>
</dbReference>
<dbReference type="FunFam" id="1.20.1270.60:FF:000051">
    <property type="entry name" value="ARF GTPase activator (Csx2)"/>
    <property type="match status" value="1"/>
</dbReference>
<dbReference type="InterPro" id="IPR011993">
    <property type="entry name" value="PH-like_dom_sf"/>
</dbReference>
<dbReference type="GO" id="GO:0005096">
    <property type="term" value="F:GTPase activator activity"/>
    <property type="evidence" value="ECO:0007669"/>
    <property type="project" value="UniProtKB-KW"/>
</dbReference>
<dbReference type="Gene3D" id="1.20.1270.60">
    <property type="entry name" value="Arfaptin homology (AH) domain/BAR domain"/>
    <property type="match status" value="1"/>
</dbReference>
<feature type="domain" description="Arf-GAP" evidence="8">
    <location>
        <begin position="840"/>
        <end position="964"/>
    </location>
</feature>